<dbReference type="OrthoDB" id="1939479at2759"/>
<feature type="domain" description="Ubiquitin-like protease family profile" evidence="5">
    <location>
        <begin position="30"/>
        <end position="205"/>
    </location>
</feature>
<evidence type="ECO:0000256" key="2">
    <source>
        <dbReference type="ARBA" id="ARBA00022670"/>
    </source>
</evidence>
<reference evidence="6 7" key="2">
    <citation type="submission" date="2015-05" db="EMBL/GenBank/DDBJ databases">
        <authorList>
            <person name="Morales-Cruz A."/>
            <person name="Amrine K.C."/>
            <person name="Cantu D."/>
        </authorList>
    </citation>
    <scope>NUCLEOTIDE SEQUENCE [LARGE SCALE GENOMIC DNA]</scope>
    <source>
        <strain evidence="6">DA912</strain>
    </source>
</reference>
<dbReference type="EMBL" id="LCUC01000221">
    <property type="protein sequence ID" value="KKY33954.1"/>
    <property type="molecule type" value="Genomic_DNA"/>
</dbReference>
<dbReference type="GO" id="GO:0008234">
    <property type="term" value="F:cysteine-type peptidase activity"/>
    <property type="evidence" value="ECO:0007669"/>
    <property type="project" value="InterPro"/>
</dbReference>
<comment type="caution">
    <text evidence="6">The sequence shown here is derived from an EMBL/GenBank/DDBJ whole genome shotgun (WGS) entry which is preliminary data.</text>
</comment>
<dbReference type="GO" id="GO:0006508">
    <property type="term" value="P:proteolysis"/>
    <property type="evidence" value="ECO:0007669"/>
    <property type="project" value="UniProtKB-KW"/>
</dbReference>
<dbReference type="Proteomes" id="UP000034680">
    <property type="component" value="Unassembled WGS sequence"/>
</dbReference>
<evidence type="ECO:0000259" key="5">
    <source>
        <dbReference type="PROSITE" id="PS50600"/>
    </source>
</evidence>
<keyword evidence="2 6" id="KW-0645">Protease</keyword>
<dbReference type="Pfam" id="PF02902">
    <property type="entry name" value="Peptidase_C48"/>
    <property type="match status" value="1"/>
</dbReference>
<accession>A0A0G2FIP3</accession>
<evidence type="ECO:0000256" key="1">
    <source>
        <dbReference type="ARBA" id="ARBA00005234"/>
    </source>
</evidence>
<dbReference type="InterPro" id="IPR038765">
    <property type="entry name" value="Papain-like_cys_pep_sf"/>
</dbReference>
<dbReference type="SUPFAM" id="SSF54001">
    <property type="entry name" value="Cysteine proteinases"/>
    <property type="match status" value="1"/>
</dbReference>
<sequence>MEAEPQERVAQLERPEGTNPPDDRRLDNSYRLDIKSIESLWPGEWLDDGVINAFLRSLCLTRPGEYVTFDGAALNFLLSVLESEGATAPTQTEVDELYKPFRALAATVTGNRGLVFMPFCLGSHWILAVADLQTQIIRVYDSLVSWDRTSQVVPSRLVEQILPYVKGTLRFCSDEDGWAVEHIRLPIETNSTECGVYLCLMALHETHRPETGLGGYVTLFYDENGVLSSYKLDSCYWIAGRKVILEVCRRLFIPTSVTIESIDGLGSTQYLPRNEYIQRRAQKASSMSGTVSSARILVLNFDANWSK</sequence>
<dbReference type="InterPro" id="IPR003653">
    <property type="entry name" value="Peptidase_C48_C"/>
</dbReference>
<dbReference type="STRING" id="1214573.A0A0G2FIP3"/>
<dbReference type="AlphaFoldDB" id="A0A0G2FIP3"/>
<dbReference type="PROSITE" id="PS50600">
    <property type="entry name" value="ULP_PROTEASE"/>
    <property type="match status" value="1"/>
</dbReference>
<evidence type="ECO:0000313" key="6">
    <source>
        <dbReference type="EMBL" id="KKY33954.1"/>
    </source>
</evidence>
<dbReference type="GO" id="GO:0019783">
    <property type="term" value="F:ubiquitin-like protein peptidase activity"/>
    <property type="evidence" value="ECO:0007669"/>
    <property type="project" value="UniProtKB-ARBA"/>
</dbReference>
<dbReference type="Gene3D" id="3.40.395.10">
    <property type="entry name" value="Adenoviral Proteinase, Chain A"/>
    <property type="match status" value="1"/>
</dbReference>
<evidence type="ECO:0000256" key="3">
    <source>
        <dbReference type="ARBA" id="ARBA00022801"/>
    </source>
</evidence>
<evidence type="ECO:0000256" key="4">
    <source>
        <dbReference type="SAM" id="MobiDB-lite"/>
    </source>
</evidence>
<keyword evidence="7" id="KW-1185">Reference proteome</keyword>
<reference evidence="6 7" key="1">
    <citation type="submission" date="2015-05" db="EMBL/GenBank/DDBJ databases">
        <title>Distinctive expansion of gene families associated with plant cell wall degradation and secondary metabolism in the genomes of grapevine trunk pathogens.</title>
        <authorList>
            <person name="Lawrence D.P."/>
            <person name="Travadon R."/>
            <person name="Rolshausen P.E."/>
            <person name="Baumgartner K."/>
        </authorList>
    </citation>
    <scope>NUCLEOTIDE SEQUENCE [LARGE SCALE GENOMIC DNA]</scope>
    <source>
        <strain evidence="6">DA912</strain>
    </source>
</reference>
<protein>
    <submittedName>
        <fullName evidence="6">Putative smt3-specific protease</fullName>
    </submittedName>
</protein>
<name>A0A0G2FIP3_9PEZI</name>
<keyword evidence="3" id="KW-0378">Hydrolase</keyword>
<proteinExistence type="inferred from homology"/>
<evidence type="ECO:0000313" key="7">
    <source>
        <dbReference type="Proteomes" id="UP000034680"/>
    </source>
</evidence>
<comment type="similarity">
    <text evidence="1">Belongs to the peptidase C48 family.</text>
</comment>
<organism evidence="6 7">
    <name type="scientific">Diaporthe ampelina</name>
    <dbReference type="NCBI Taxonomy" id="1214573"/>
    <lineage>
        <taxon>Eukaryota</taxon>
        <taxon>Fungi</taxon>
        <taxon>Dikarya</taxon>
        <taxon>Ascomycota</taxon>
        <taxon>Pezizomycotina</taxon>
        <taxon>Sordariomycetes</taxon>
        <taxon>Sordariomycetidae</taxon>
        <taxon>Diaporthales</taxon>
        <taxon>Diaporthaceae</taxon>
        <taxon>Diaporthe</taxon>
    </lineage>
</organism>
<gene>
    <name evidence="6" type="ORF">UCDDA912_g06058</name>
</gene>
<feature type="region of interest" description="Disordered" evidence="4">
    <location>
        <begin position="1"/>
        <end position="26"/>
    </location>
</feature>